<proteinExistence type="predicted"/>
<geneLocation type="plasmid" evidence="2 3">
    <name>pROB02</name>
</geneLocation>
<gene>
    <name evidence="2" type="ordered locus">ROP_pROB02-01420</name>
</gene>
<evidence type="ECO:0000313" key="2">
    <source>
        <dbReference type="EMBL" id="BAH47155.1"/>
    </source>
</evidence>
<dbReference type="Pfam" id="PF07110">
    <property type="entry name" value="EthD"/>
    <property type="match status" value="1"/>
</dbReference>
<protein>
    <recommendedName>
        <fullName evidence="1">EthD domain-containing protein</fullName>
    </recommendedName>
</protein>
<feature type="domain" description="EthD" evidence="1">
    <location>
        <begin position="12"/>
        <end position="94"/>
    </location>
</feature>
<dbReference type="RefSeq" id="WP_012687194.1">
    <property type="nucleotide sequence ID" value="NC_012521.1"/>
</dbReference>
<dbReference type="InterPro" id="IPR009799">
    <property type="entry name" value="EthD_dom"/>
</dbReference>
<dbReference type="Gene3D" id="3.30.70.100">
    <property type="match status" value="1"/>
</dbReference>
<dbReference type="HOGENOM" id="CLU_115019_2_1_11"/>
<organism evidence="2 3">
    <name type="scientific">Rhodococcus opacus (strain B4)</name>
    <dbReference type="NCBI Taxonomy" id="632772"/>
    <lineage>
        <taxon>Bacteria</taxon>
        <taxon>Bacillati</taxon>
        <taxon>Actinomycetota</taxon>
        <taxon>Actinomycetes</taxon>
        <taxon>Mycobacteriales</taxon>
        <taxon>Nocardiaceae</taxon>
        <taxon>Rhodococcus</taxon>
    </lineage>
</organism>
<sequence>MSYKIVAFLAKREGLSMEDFVDYYENRHVPLVLGLPETPNSYVRNYIEPSGDDIEFDVISELRFDDEGAYKRWIAAMFAPNSGIPEDEDQFLDRRRTRSHVVRECPISSVQ</sequence>
<dbReference type="SUPFAM" id="SSF54909">
    <property type="entry name" value="Dimeric alpha+beta barrel"/>
    <property type="match status" value="1"/>
</dbReference>
<dbReference type="GO" id="GO:0016491">
    <property type="term" value="F:oxidoreductase activity"/>
    <property type="evidence" value="ECO:0007669"/>
    <property type="project" value="InterPro"/>
</dbReference>
<dbReference type="OrthoDB" id="2613214at2"/>
<keyword evidence="2" id="KW-0614">Plasmid</keyword>
<reference evidence="2 3" key="1">
    <citation type="journal article" date="2005" name="J. Biosci. Bioeng.">
        <title>Isolation and characterization of benzene-tolerant Rhodococcus opacus strains.</title>
        <authorList>
            <person name="Na K.S."/>
            <person name="Kuroda A."/>
            <person name="Takiguchi N."/>
            <person name="Ikeda T."/>
            <person name="Ohtake H."/>
            <person name="Kato J."/>
        </authorList>
    </citation>
    <scope>NUCLEOTIDE SEQUENCE [LARGE SCALE GENOMIC DNA]</scope>
    <source>
        <strain evidence="2 3">B4</strain>
        <plasmid evidence="2">pROB02</plasmid>
    </source>
</reference>
<dbReference type="Proteomes" id="UP000002212">
    <property type="component" value="Plasmid pROB02"/>
</dbReference>
<dbReference type="EMBL" id="AP011117">
    <property type="protein sequence ID" value="BAH47155.1"/>
    <property type="molecule type" value="Genomic_DNA"/>
</dbReference>
<name>C1BDV2_RHOOB</name>
<evidence type="ECO:0000259" key="1">
    <source>
        <dbReference type="Pfam" id="PF07110"/>
    </source>
</evidence>
<dbReference type="AlphaFoldDB" id="C1BDV2"/>
<evidence type="ECO:0000313" key="3">
    <source>
        <dbReference type="Proteomes" id="UP000002212"/>
    </source>
</evidence>
<dbReference type="PATRIC" id="fig|632772.20.peg.8523"/>
<accession>C1BDV2</accession>
<dbReference type="InterPro" id="IPR011008">
    <property type="entry name" value="Dimeric_a/b-barrel"/>
</dbReference>
<reference evidence="2 3" key="2">
    <citation type="submission" date="2009-03" db="EMBL/GenBank/DDBJ databases">
        <title>Comparison of the complete genome sequences of Rhodococcus erythropolis PR4 and Rhodococcus opacus B4.</title>
        <authorList>
            <person name="Takarada H."/>
            <person name="Sekine M."/>
            <person name="Hosoyama A."/>
            <person name="Yamada R."/>
            <person name="Fujisawa T."/>
            <person name="Omata S."/>
            <person name="Shimizu A."/>
            <person name="Tsukatani N."/>
            <person name="Tanikawa S."/>
            <person name="Fujita N."/>
            <person name="Harayama S."/>
        </authorList>
    </citation>
    <scope>NUCLEOTIDE SEQUENCE [LARGE SCALE GENOMIC DNA]</scope>
    <source>
        <strain evidence="2 3">B4</strain>
        <plasmid evidence="2 3">pROB02</plasmid>
    </source>
</reference>
<dbReference type="KEGG" id="rop:ROP_pROB02-01420"/>